<dbReference type="Proteomes" id="UP000000813">
    <property type="component" value="Chromosome linear"/>
</dbReference>
<accession>Q8U4V3</accession>
<reference evidence="1 2" key="2">
    <citation type="journal article" date="2001" name="Science">
        <title>Genome sequence of the plant pathogen and biotechnology agent Agrobacterium tumefaciens C58.</title>
        <authorList>
            <person name="Goodner B."/>
            <person name="Hinkle G."/>
            <person name="Gattung S."/>
            <person name="Miller N."/>
            <person name="Blanchard M."/>
            <person name="Qurollo B."/>
            <person name="Goldman B.S."/>
            <person name="Cao Y."/>
            <person name="Askenazi M."/>
            <person name="Halling C."/>
            <person name="Mullin L."/>
            <person name="Houmiel K."/>
            <person name="Gordon J."/>
            <person name="Vaudin M."/>
            <person name="Iartchouk O."/>
            <person name="Epp A."/>
            <person name="Liu F."/>
            <person name="Wollam C."/>
            <person name="Allinger M."/>
            <person name="Doughty D."/>
            <person name="Scott C."/>
            <person name="Lappas C."/>
            <person name="Markelz B."/>
            <person name="Flanagan C."/>
            <person name="Crowell C."/>
            <person name="Gurson J."/>
            <person name="Lomo C."/>
            <person name="Sear C."/>
            <person name="Strub G."/>
            <person name="Cielo C."/>
            <person name="Slater S."/>
        </authorList>
    </citation>
    <scope>NUCLEOTIDE SEQUENCE [LARGE SCALE GENOMIC DNA]</scope>
    <source>
        <strain evidence="2">C58 / ATCC 33970</strain>
    </source>
</reference>
<evidence type="ECO:0000313" key="1">
    <source>
        <dbReference type="EMBL" id="AAK90073.2"/>
    </source>
</evidence>
<dbReference type="EMBL" id="AE007870">
    <property type="protein sequence ID" value="AAK90073.2"/>
    <property type="molecule type" value="Genomic_DNA"/>
</dbReference>
<name>Q8U4V3_AGRFC</name>
<dbReference type="KEGG" id="atu:Atu3319"/>
<dbReference type="AlphaFoldDB" id="Q8U4V3"/>
<dbReference type="EnsemblBacteria" id="AAK90073">
    <property type="protein sequence ID" value="AAK90073"/>
    <property type="gene ID" value="Atu3319"/>
</dbReference>
<gene>
    <name evidence="1" type="ordered locus">Atu3319</name>
</gene>
<evidence type="ECO:0000313" key="2">
    <source>
        <dbReference type="Proteomes" id="UP000000813"/>
    </source>
</evidence>
<organism evidence="1 2">
    <name type="scientific">Agrobacterium fabrum (strain C58 / ATCC 33970)</name>
    <name type="common">Agrobacterium tumefaciens (strain C58)</name>
    <dbReference type="NCBI Taxonomy" id="176299"/>
    <lineage>
        <taxon>Bacteria</taxon>
        <taxon>Pseudomonadati</taxon>
        <taxon>Pseudomonadota</taxon>
        <taxon>Alphaproteobacteria</taxon>
        <taxon>Hyphomicrobiales</taxon>
        <taxon>Rhizobiaceae</taxon>
        <taxon>Rhizobium/Agrobacterium group</taxon>
        <taxon>Agrobacterium</taxon>
        <taxon>Agrobacterium tumefaciens complex</taxon>
    </lineage>
</organism>
<keyword evidence="2" id="KW-1185">Reference proteome</keyword>
<reference evidence="1 2" key="1">
    <citation type="journal article" date="2001" name="Science">
        <title>The genome of the natural genetic engineer Agrobacterium tumefaciens C58.</title>
        <authorList>
            <person name="Wood D.W."/>
            <person name="Setubal J.C."/>
            <person name="Kaul R."/>
            <person name="Monks D.E."/>
            <person name="Kitajima J.P."/>
            <person name="Okura V.K."/>
            <person name="Zhou Y."/>
            <person name="Chen L."/>
            <person name="Wood G.E."/>
            <person name="Almeida N.F.Jr."/>
            <person name="Woo L."/>
            <person name="Chen Y."/>
            <person name="Paulsen I.T."/>
            <person name="Eisen J.A."/>
            <person name="Karp P.D."/>
            <person name="Bovee D.Sr."/>
            <person name="Chapman P."/>
            <person name="Clendenning J."/>
            <person name="Deatherage G."/>
            <person name="Gillet W."/>
            <person name="Grant C."/>
            <person name="Kutyavin T."/>
            <person name="Levy R."/>
            <person name="Li M.J."/>
            <person name="McClelland E."/>
            <person name="Palmieri A."/>
            <person name="Raymond C."/>
            <person name="Rouse G."/>
            <person name="Saenphimmachak C."/>
            <person name="Wu Z."/>
            <person name="Romero P."/>
            <person name="Gordon D."/>
            <person name="Zhang S."/>
            <person name="Yoo H."/>
            <person name="Tao Y."/>
            <person name="Biddle P."/>
            <person name="Jung M."/>
            <person name="Krespan W."/>
            <person name="Perry M."/>
            <person name="Gordon-Kamm B."/>
            <person name="Liao L."/>
            <person name="Kim S."/>
            <person name="Hendrick C."/>
            <person name="Zhao Z.Y."/>
            <person name="Dolan M."/>
            <person name="Chumley F."/>
            <person name="Tingey S.V."/>
            <person name="Tomb J.F."/>
            <person name="Gordon M.P."/>
            <person name="Olson M.V."/>
            <person name="Nester E.W."/>
        </authorList>
    </citation>
    <scope>NUCLEOTIDE SEQUENCE [LARGE SCALE GENOMIC DNA]</scope>
    <source>
        <strain evidence="2">C58 / ATCC 33970</strain>
    </source>
</reference>
<protein>
    <submittedName>
        <fullName evidence="1">Uncharacterized protein</fullName>
    </submittedName>
</protein>
<proteinExistence type="predicted"/>
<sequence length="81" mass="9613">MRFCNPAKYNFWLFSLCIAHRRATSKLFLFGIRALSGRNKPSFEKQPSCPAEAGFFLRSTRVNSPRRRPSDIYIWRKRRCV</sequence>
<dbReference type="HOGENOM" id="CLU_2566232_0_0_5"/>